<sequence length="587" mass="61830">MAGSGRRKILLTLPPAAGAGLVLAGCWSAHLALSTRDHLEAVRDGLFRLRATMTSGDAGRMSAAIADARAHAAEARRLTSGPAWWTVARLPVVGDAATTMRGLAVSAAELTGVLADVQRAGAPFLTMRKRSLGDMRRLLADLDAAAPVLTDAASRLGHASAVLAATPADTGAGSLNQARNTALREIDGLRARLGDAATGAALLPPMLGHTGERRYFLAFQTNAEARGTGGLVGAFGLLTARHGKIRVTGLSANTGLAVSSAAVADHGPAYLGRYGPSATKMLSISNLSPHFPYAAVTWTGLWEREAHQRLDGALAIDPVGMAGLLEVIGPVSLPGGEAVTSANVVDLTERAAYARYSDPMERKRFLITIAEAVAKAIPRTSATPSRILPVLTRMAGERRIQIWSRRDVEESRLAGTPLGGVLPERQGPYAGLVVNNSAGGKLDYYLEREVDYRLGPCRDGTRATRVRIRLTNAVPGGPLPGYVTGRLDTPSHPPAVGSNRSWVSLYASVGSRLSEARIDGERTRMIEEVERSHPVYSAVLELGPRRSRTIELDLVEPDAGGAPSVPVQPLVRPQRVGVVVDPHGCAS</sequence>
<name>A0ABV9EP82_9ACTN</name>
<proteinExistence type="predicted"/>
<dbReference type="RefSeq" id="WP_262847358.1">
    <property type="nucleotide sequence ID" value="NZ_JANZYP010000062.1"/>
</dbReference>
<dbReference type="PROSITE" id="PS51257">
    <property type="entry name" value="PROKAR_LIPOPROTEIN"/>
    <property type="match status" value="1"/>
</dbReference>
<protein>
    <submittedName>
        <fullName evidence="1">DUF4012 domain-containing protein</fullName>
    </submittedName>
</protein>
<dbReference type="Pfam" id="PF13196">
    <property type="entry name" value="DUF4012"/>
    <property type="match status" value="1"/>
</dbReference>
<dbReference type="InterPro" id="IPR025101">
    <property type="entry name" value="DUF4012"/>
</dbReference>
<evidence type="ECO:0000313" key="2">
    <source>
        <dbReference type="Proteomes" id="UP001595891"/>
    </source>
</evidence>
<gene>
    <name evidence="1" type="ORF">ACFO8L_29755</name>
</gene>
<dbReference type="Proteomes" id="UP001595891">
    <property type="component" value="Unassembled WGS sequence"/>
</dbReference>
<dbReference type="EMBL" id="JBHSFN010000022">
    <property type="protein sequence ID" value="MFC4590311.1"/>
    <property type="molecule type" value="Genomic_DNA"/>
</dbReference>
<reference evidence="2" key="1">
    <citation type="journal article" date="2019" name="Int. J. Syst. Evol. Microbiol.">
        <title>The Global Catalogue of Microorganisms (GCM) 10K type strain sequencing project: providing services to taxonomists for standard genome sequencing and annotation.</title>
        <authorList>
            <consortium name="The Broad Institute Genomics Platform"/>
            <consortium name="The Broad Institute Genome Sequencing Center for Infectious Disease"/>
            <person name="Wu L."/>
            <person name="Ma J."/>
        </authorList>
    </citation>
    <scope>NUCLEOTIDE SEQUENCE [LARGE SCALE GENOMIC DNA]</scope>
    <source>
        <strain evidence="2">CCUG 49560</strain>
    </source>
</reference>
<evidence type="ECO:0000313" key="1">
    <source>
        <dbReference type="EMBL" id="MFC4590311.1"/>
    </source>
</evidence>
<comment type="caution">
    <text evidence="1">The sequence shown here is derived from an EMBL/GenBank/DDBJ whole genome shotgun (WGS) entry which is preliminary data.</text>
</comment>
<organism evidence="1 2">
    <name type="scientific">Sphaerisporangium corydalis</name>
    <dbReference type="NCBI Taxonomy" id="1441875"/>
    <lineage>
        <taxon>Bacteria</taxon>
        <taxon>Bacillati</taxon>
        <taxon>Actinomycetota</taxon>
        <taxon>Actinomycetes</taxon>
        <taxon>Streptosporangiales</taxon>
        <taxon>Streptosporangiaceae</taxon>
        <taxon>Sphaerisporangium</taxon>
    </lineage>
</organism>
<accession>A0ABV9EP82</accession>
<keyword evidence="2" id="KW-1185">Reference proteome</keyword>